<evidence type="ECO:0000313" key="4">
    <source>
        <dbReference type="EMBL" id="MBM9460178.1"/>
    </source>
</evidence>
<dbReference type="InterPro" id="IPR008274">
    <property type="entry name" value="AldOxase/xan_DH_MoCoBD1"/>
</dbReference>
<evidence type="ECO:0000313" key="5">
    <source>
        <dbReference type="Proteomes" id="UP000663791"/>
    </source>
</evidence>
<evidence type="ECO:0000256" key="2">
    <source>
        <dbReference type="ARBA" id="ARBA00023002"/>
    </source>
</evidence>
<keyword evidence="2" id="KW-0560">Oxidoreductase</keyword>
<dbReference type="RefSeq" id="WP_205291490.1">
    <property type="nucleotide sequence ID" value="NZ_CP074406.1"/>
</dbReference>
<feature type="domain" description="Aldehyde oxidase/xanthine dehydrogenase a/b hammerhead" evidence="3">
    <location>
        <begin position="31"/>
        <end position="135"/>
    </location>
</feature>
<evidence type="ECO:0000259" key="3">
    <source>
        <dbReference type="SMART" id="SM01008"/>
    </source>
</evidence>
<dbReference type="InterPro" id="IPR046867">
    <property type="entry name" value="AldOxase/xan_DH_MoCoBD2"/>
</dbReference>
<dbReference type="InterPro" id="IPR000674">
    <property type="entry name" value="Ald_Oxase/Xan_DH_a/b"/>
</dbReference>
<proteinExistence type="predicted"/>
<keyword evidence="5" id="KW-1185">Reference proteome</keyword>
<dbReference type="Pfam" id="PF01315">
    <property type="entry name" value="Ald_Xan_dh_C"/>
    <property type="match status" value="1"/>
</dbReference>
<dbReference type="InterPro" id="IPR037165">
    <property type="entry name" value="AldOxase/xan_DH_Mopterin-bd_sf"/>
</dbReference>
<dbReference type="EMBL" id="JAERTX010000007">
    <property type="protein sequence ID" value="MBM9460178.1"/>
    <property type="molecule type" value="Genomic_DNA"/>
</dbReference>
<dbReference type="GO" id="GO:0016491">
    <property type="term" value="F:oxidoreductase activity"/>
    <property type="evidence" value="ECO:0007669"/>
    <property type="project" value="UniProtKB-KW"/>
</dbReference>
<dbReference type="PANTHER" id="PTHR11908:SF132">
    <property type="entry name" value="ALDEHYDE OXIDASE 1-RELATED"/>
    <property type="match status" value="1"/>
</dbReference>
<dbReference type="Gene3D" id="3.90.1170.50">
    <property type="entry name" value="Aldehyde oxidase/xanthine dehydrogenase, a/b hammerhead"/>
    <property type="match status" value="1"/>
</dbReference>
<dbReference type="SUPFAM" id="SSF56003">
    <property type="entry name" value="Molybdenum cofactor-binding domain"/>
    <property type="match status" value="1"/>
</dbReference>
<name>A0A938Y8M2_9ACTN</name>
<reference evidence="4" key="1">
    <citation type="submission" date="2021-01" db="EMBL/GenBank/DDBJ databases">
        <title>Novel species in genus Nocardioides.</title>
        <authorList>
            <person name="Zhang G."/>
        </authorList>
    </citation>
    <scope>NUCLEOTIDE SEQUENCE</scope>
    <source>
        <strain evidence="4">Zg-536</strain>
    </source>
</reference>
<dbReference type="Gene3D" id="3.30.365.10">
    <property type="entry name" value="Aldehyde oxidase/xanthine dehydrogenase, molybdopterin binding domain"/>
    <property type="match status" value="5"/>
</dbReference>
<dbReference type="Proteomes" id="UP000663791">
    <property type="component" value="Unassembled WGS sequence"/>
</dbReference>
<dbReference type="SUPFAM" id="SSF54665">
    <property type="entry name" value="CO dehydrogenase molybdoprotein N-domain-like"/>
    <property type="match status" value="1"/>
</dbReference>
<comment type="caution">
    <text evidence="4">The sequence shown here is derived from an EMBL/GenBank/DDBJ whole genome shotgun (WGS) entry which is preliminary data.</text>
</comment>
<dbReference type="Pfam" id="PF20256">
    <property type="entry name" value="MoCoBD_2"/>
    <property type="match status" value="2"/>
</dbReference>
<sequence>MSEPVEVRTTPVHQRAIGTASVRADGVEKVTGRARYAVEHAPPDALHAWLVLSRVARGRITSIDPAAALAHPGVVSVIDHTNAPRLAQTDNKELAILQDAWVGYRGQVVAVVLAETSEAAREGAALVHVDYEVAEHEAELREDNATYRPEQVNPAMPTDTTEGDVDAALSAADVRVAETYRTAYESNNPLEPHALVARWADPAEKSAEDSAEGDADPVVLTLHDSTQGVHGVVSTLAPMLGLTPEQVRVVAPYVGGGFGSKGEAHSHEMAAALAARTVPGRAVRLAVTRQQMFGMTGYRTATISHVTLGARADGALTALEHRVAEQTSRIREFAEQTASPSRMMYAAPARRTSHRLAQLDVTVPSWMRAPGEMPGMYAQEVAMDELAVATGMDPIEVRRRNDTATDPETGLAFNERRLMECFDRGAERFGWSERAEAPRATLDGDWWVGLGVASATYPAMRSPGNRARVRALEGGRYAVAIGAVDIGTGARTVLAQIAADALGVAVESVELEIADTLLPSASVAGGSSGTSSWGSAIVAAAQLFRADHGDAPSPGVETTAAAADAPGAKTHAMHSFGAVFCEARVHRLTGEIRVPRMLGVYSVGRVINPTTARSQLLGGLVMGLSAALFEESWRDPRFGHFVTQDLATYHVATNADVRELEVEWLEEDDTLLTPMGSRGIGEIGIVGTAAAVANATFHATGRRVRQIPLTPDLFLD</sequence>
<protein>
    <submittedName>
        <fullName evidence="4">Xanthine dehydrogenase family protein molybdopterin-binding subunit</fullName>
    </submittedName>
</protein>
<evidence type="ECO:0000256" key="1">
    <source>
        <dbReference type="ARBA" id="ARBA00022505"/>
    </source>
</evidence>
<dbReference type="GO" id="GO:0005506">
    <property type="term" value="F:iron ion binding"/>
    <property type="evidence" value="ECO:0007669"/>
    <property type="project" value="InterPro"/>
</dbReference>
<dbReference type="InterPro" id="IPR036856">
    <property type="entry name" value="Ald_Oxase/Xan_DH_a/b_sf"/>
</dbReference>
<organism evidence="4 5">
    <name type="scientific">Nocardioides faecalis</name>
    <dbReference type="NCBI Taxonomy" id="2803858"/>
    <lineage>
        <taxon>Bacteria</taxon>
        <taxon>Bacillati</taxon>
        <taxon>Actinomycetota</taxon>
        <taxon>Actinomycetes</taxon>
        <taxon>Propionibacteriales</taxon>
        <taxon>Nocardioidaceae</taxon>
        <taxon>Nocardioides</taxon>
    </lineage>
</organism>
<dbReference type="InterPro" id="IPR016208">
    <property type="entry name" value="Ald_Oxase/xanthine_DH-like"/>
</dbReference>
<gene>
    <name evidence="4" type="ORF">JK386_09705</name>
</gene>
<dbReference type="Pfam" id="PF02738">
    <property type="entry name" value="MoCoBD_1"/>
    <property type="match status" value="1"/>
</dbReference>
<keyword evidence="1" id="KW-0500">Molybdenum</keyword>
<dbReference type="SMART" id="SM01008">
    <property type="entry name" value="Ald_Xan_dh_C"/>
    <property type="match status" value="1"/>
</dbReference>
<dbReference type="AlphaFoldDB" id="A0A938Y8M2"/>
<dbReference type="PANTHER" id="PTHR11908">
    <property type="entry name" value="XANTHINE DEHYDROGENASE"/>
    <property type="match status" value="1"/>
</dbReference>
<accession>A0A938Y8M2</accession>